<name>A0ABP2XDX6_9CHLA</name>
<dbReference type="NCBIfam" id="NF001381">
    <property type="entry name" value="PRK00279.1-3"/>
    <property type="match status" value="1"/>
</dbReference>
<feature type="binding site" evidence="5">
    <location>
        <begin position="90"/>
        <end position="93"/>
    </location>
    <ligand>
        <name>AMP</name>
        <dbReference type="ChEBI" id="CHEBI:456215"/>
    </ligand>
</feature>
<keyword evidence="1 5" id="KW-0808">Transferase</keyword>
<feature type="binding site" evidence="5">
    <location>
        <position position="131"/>
    </location>
    <ligand>
        <name>ATP</name>
        <dbReference type="ChEBI" id="CHEBI:30616"/>
    </ligand>
</feature>
<feature type="binding site" evidence="5">
    <location>
        <position position="171"/>
    </location>
    <ligand>
        <name>AMP</name>
        <dbReference type="ChEBI" id="CHEBI:456215"/>
    </ligand>
</feature>
<keyword evidence="4 5" id="KW-0418">Kinase</keyword>
<dbReference type="NCBIfam" id="TIGR01351">
    <property type="entry name" value="adk"/>
    <property type="match status" value="1"/>
</dbReference>
<dbReference type="EMBL" id="APJW01000002">
    <property type="protein sequence ID" value="EQM62664.1"/>
    <property type="molecule type" value="Genomic_DNA"/>
</dbReference>
<keyword evidence="2 5" id="KW-0545">Nucleotide biosynthesis</keyword>
<keyword evidence="9" id="KW-1185">Reference proteome</keyword>
<dbReference type="InterPro" id="IPR033690">
    <property type="entry name" value="Adenylat_kinase_CS"/>
</dbReference>
<dbReference type="GO" id="GO:0016301">
    <property type="term" value="F:kinase activity"/>
    <property type="evidence" value="ECO:0007669"/>
    <property type="project" value="UniProtKB-KW"/>
</dbReference>
<feature type="binding site" evidence="5">
    <location>
        <position position="41"/>
    </location>
    <ligand>
        <name>AMP</name>
        <dbReference type="ChEBI" id="CHEBI:456215"/>
    </ligand>
</feature>
<evidence type="ECO:0000256" key="5">
    <source>
        <dbReference type="HAMAP-Rule" id="MF_00235"/>
    </source>
</evidence>
<feature type="binding site" evidence="5">
    <location>
        <begin position="140"/>
        <end position="141"/>
    </location>
    <ligand>
        <name>ATP</name>
        <dbReference type="ChEBI" id="CHEBI:30616"/>
    </ligand>
</feature>
<comment type="caution">
    <text evidence="5">Lacks conserved residue(s) required for the propagation of feature annotation.</text>
</comment>
<proteinExistence type="inferred from homology"/>
<comment type="caution">
    <text evidence="8">The sequence shown here is derived from an EMBL/GenBank/DDBJ whole genome shotgun (WGS) entry which is preliminary data.</text>
</comment>
<comment type="subcellular location">
    <subcellularLocation>
        <location evidence="5 7">Cytoplasm</location>
    </subcellularLocation>
</comment>
<comment type="function">
    <text evidence="5">Catalyzes the reversible transfer of the terminal phosphate group between ATP and AMP. Plays an important role in cellular energy homeostasis and in adenine nucleotide metabolism.</text>
</comment>
<protein>
    <recommendedName>
        <fullName evidence="5 7">Adenylate kinase</fullName>
        <shortName evidence="5">AK</shortName>
        <ecNumber evidence="5 7">2.7.4.3</ecNumber>
    </recommendedName>
    <alternativeName>
        <fullName evidence="5">ATP-AMP transphosphorylase</fullName>
    </alternativeName>
    <alternativeName>
        <fullName evidence="5">ATP:AMP phosphotransferase</fullName>
    </alternativeName>
    <alternativeName>
        <fullName evidence="5">Adenylate monophosphate kinase</fullName>
    </alternativeName>
</protein>
<evidence type="ECO:0000256" key="3">
    <source>
        <dbReference type="ARBA" id="ARBA00022741"/>
    </source>
</evidence>
<dbReference type="InterPro" id="IPR006259">
    <property type="entry name" value="Adenyl_kin_sub"/>
</dbReference>
<feature type="binding site" evidence="5">
    <location>
        <position position="199"/>
    </location>
    <ligand>
        <name>ATP</name>
        <dbReference type="ChEBI" id="CHEBI:30616"/>
    </ligand>
</feature>
<evidence type="ECO:0000313" key="9">
    <source>
        <dbReference type="Proteomes" id="UP000016064"/>
    </source>
</evidence>
<organism evidence="8 9">
    <name type="scientific">Chlamydia ibidis 10-1398/6</name>
    <dbReference type="NCBI Taxonomy" id="1046581"/>
    <lineage>
        <taxon>Bacteria</taxon>
        <taxon>Pseudomonadati</taxon>
        <taxon>Chlamydiota</taxon>
        <taxon>Chlamydiia</taxon>
        <taxon>Chlamydiales</taxon>
        <taxon>Chlamydiaceae</taxon>
        <taxon>Chlamydia/Chlamydophila group</taxon>
        <taxon>Chlamydia</taxon>
    </lineage>
</organism>
<comment type="subunit">
    <text evidence="5 7">Monomer.</text>
</comment>
<comment type="similarity">
    <text evidence="5 6">Belongs to the adenylate kinase family.</text>
</comment>
<feature type="binding site" evidence="5">
    <location>
        <begin position="15"/>
        <end position="20"/>
    </location>
    <ligand>
        <name>ATP</name>
        <dbReference type="ChEBI" id="CHEBI:30616"/>
    </ligand>
</feature>
<sequence length="214" mass="23981">MGKRPNFYIIIGAPGSGKGTQSQKLAKKCGIPHISSGDILREAVQKKTPLGLEVESLVSQGAFVSDNLIWELVREKLSQPTCLNGCILDGFPRTVNQAILLDGFLISKFPNYLAILLEISEEEVLHRICSRFVCPSCNRVYSEAQGLSYCPQCNVKLVRRSDDHPEVVRERLKIYKLSTEPVIDYYDQHHKLCKVASSGPVDEVFQKILDCIKM</sequence>
<dbReference type="EC" id="2.7.4.3" evidence="5 7"/>
<gene>
    <name evidence="5" type="primary">adk</name>
    <name evidence="8" type="ORF">H359_0602</name>
</gene>
<dbReference type="InterPro" id="IPR000850">
    <property type="entry name" value="Adenylat/UMP-CMP_kin"/>
</dbReference>
<feature type="binding site" evidence="5">
    <location>
        <position position="160"/>
    </location>
    <ligand>
        <name>AMP</name>
        <dbReference type="ChEBI" id="CHEBI:456215"/>
    </ligand>
</feature>
<dbReference type="SUPFAM" id="SSF52540">
    <property type="entry name" value="P-loop containing nucleoside triphosphate hydrolases"/>
    <property type="match status" value="1"/>
</dbReference>
<dbReference type="PRINTS" id="PR00094">
    <property type="entry name" value="ADENYLTKNASE"/>
</dbReference>
<dbReference type="HAMAP" id="MF_00235">
    <property type="entry name" value="Adenylate_kinase_Adk"/>
    <property type="match status" value="1"/>
</dbReference>
<dbReference type="Pfam" id="PF00406">
    <property type="entry name" value="ADK"/>
    <property type="match status" value="1"/>
</dbReference>
<evidence type="ECO:0000256" key="2">
    <source>
        <dbReference type="ARBA" id="ARBA00022727"/>
    </source>
</evidence>
<comment type="domain">
    <text evidence="5">Consists of three domains, a large central CORE domain and two small peripheral domains, NMPbind and LID, which undergo movements during catalysis. The LID domain closes over the site of phosphoryl transfer upon ATP binding. Assembling and dissambling the active center during each catalytic cycle provides an effective means to prevent ATP hydrolysis.</text>
</comment>
<evidence type="ECO:0000256" key="1">
    <source>
        <dbReference type="ARBA" id="ARBA00022679"/>
    </source>
</evidence>
<dbReference type="RefSeq" id="WP_020370158.1">
    <property type="nucleotide sequence ID" value="NZ_APJW01000002.1"/>
</dbReference>
<feature type="binding site" evidence="5">
    <location>
        <begin position="62"/>
        <end position="64"/>
    </location>
    <ligand>
        <name>AMP</name>
        <dbReference type="ChEBI" id="CHEBI:456215"/>
    </ligand>
</feature>
<feature type="region of interest" description="NMP" evidence="5">
    <location>
        <begin position="35"/>
        <end position="64"/>
    </location>
</feature>
<feature type="binding site" evidence="5">
    <location>
        <position position="97"/>
    </location>
    <ligand>
        <name>AMP</name>
        <dbReference type="ChEBI" id="CHEBI:456215"/>
    </ligand>
</feature>
<evidence type="ECO:0000256" key="7">
    <source>
        <dbReference type="RuleBase" id="RU003331"/>
    </source>
</evidence>
<evidence type="ECO:0000256" key="6">
    <source>
        <dbReference type="RuleBase" id="RU003330"/>
    </source>
</evidence>
<dbReference type="InterPro" id="IPR027417">
    <property type="entry name" value="P-loop_NTPase"/>
</dbReference>
<comment type="pathway">
    <text evidence="5">Purine metabolism; AMP biosynthesis via salvage pathway; AMP from ADP: step 1/1.</text>
</comment>
<keyword evidence="5" id="KW-0963">Cytoplasm</keyword>
<comment type="catalytic activity">
    <reaction evidence="5 7">
        <text>AMP + ATP = 2 ADP</text>
        <dbReference type="Rhea" id="RHEA:12973"/>
        <dbReference type="ChEBI" id="CHEBI:30616"/>
        <dbReference type="ChEBI" id="CHEBI:456215"/>
        <dbReference type="ChEBI" id="CHEBI:456216"/>
        <dbReference type="EC" id="2.7.4.3"/>
    </reaction>
</comment>
<accession>A0ABP2XDX6</accession>
<keyword evidence="5 7" id="KW-0067">ATP-binding</keyword>
<dbReference type="NCBIfam" id="NF001385">
    <property type="entry name" value="PRK00279.2-3"/>
    <property type="match status" value="1"/>
</dbReference>
<dbReference type="PANTHER" id="PTHR23359">
    <property type="entry name" value="NUCLEOTIDE KINASE"/>
    <property type="match status" value="1"/>
</dbReference>
<feature type="binding site" evidence="5">
    <location>
        <position position="36"/>
    </location>
    <ligand>
        <name>AMP</name>
        <dbReference type="ChEBI" id="CHEBI:456215"/>
    </ligand>
</feature>
<dbReference type="Gene3D" id="3.40.50.300">
    <property type="entry name" value="P-loop containing nucleotide triphosphate hydrolases"/>
    <property type="match status" value="1"/>
</dbReference>
<reference evidence="8 9" key="1">
    <citation type="submission" date="2013-07" db="EMBL/GenBank/DDBJ databases">
        <title>Isolation of a new Chlamydia species from the feral Sacred Ibis (Threskiornis aethiopicus): Chlamydia ibidis.</title>
        <authorList>
            <person name="Vorimore F."/>
            <person name="Hsia R.-C."/>
            <person name="Huot-Creasy H."/>
            <person name="Bastian S."/>
            <person name="Deruyter L."/>
            <person name="Passet A."/>
            <person name="Sachse K."/>
            <person name="Bavoil P."/>
            <person name="Myers G."/>
            <person name="Laroucau K."/>
        </authorList>
    </citation>
    <scope>NUCLEOTIDE SEQUENCE [LARGE SCALE GENOMIC DNA]</scope>
    <source>
        <strain evidence="8 9">10-1398/6</strain>
    </source>
</reference>
<evidence type="ECO:0000256" key="4">
    <source>
        <dbReference type="ARBA" id="ARBA00022777"/>
    </source>
</evidence>
<evidence type="ECO:0000313" key="8">
    <source>
        <dbReference type="EMBL" id="EQM62664.1"/>
    </source>
</evidence>
<dbReference type="CDD" id="cd01428">
    <property type="entry name" value="ADK"/>
    <property type="match status" value="1"/>
</dbReference>
<dbReference type="PROSITE" id="PS00113">
    <property type="entry name" value="ADENYLATE_KINASE"/>
    <property type="match status" value="1"/>
</dbReference>
<dbReference type="Proteomes" id="UP000016064">
    <property type="component" value="Unassembled WGS sequence"/>
</dbReference>
<keyword evidence="3 5" id="KW-0547">Nucleotide-binding</keyword>